<comment type="caution">
    <text evidence="2">The sequence shown here is derived from an EMBL/GenBank/DDBJ whole genome shotgun (WGS) entry which is preliminary data.</text>
</comment>
<feature type="transmembrane region" description="Helical" evidence="1">
    <location>
        <begin position="189"/>
        <end position="211"/>
    </location>
</feature>
<dbReference type="AlphaFoldDB" id="A0A5S4YTK2"/>
<feature type="transmembrane region" description="Helical" evidence="1">
    <location>
        <begin position="82"/>
        <end position="100"/>
    </location>
</feature>
<evidence type="ECO:0000256" key="1">
    <source>
        <dbReference type="SAM" id="Phobius"/>
    </source>
</evidence>
<feature type="transmembrane region" description="Helical" evidence="1">
    <location>
        <begin position="363"/>
        <end position="386"/>
    </location>
</feature>
<evidence type="ECO:0000313" key="3">
    <source>
        <dbReference type="Proteomes" id="UP000324797"/>
    </source>
</evidence>
<keyword evidence="1" id="KW-0472">Membrane</keyword>
<gene>
    <name evidence="2" type="ORF">FXV83_05645</name>
</gene>
<sequence>MNEISNRSPIEADASRNEGLGPVFLIYLHVAACFVSMVYVVQYYAPLMRLTAANNDRLLLAALSGAPFALLSILFAMCRFSFGYVVGFYLFTMLIGYLWLLPLSTFSYDHAVAYASAFASGMAFLLPAMLMSIPARQRFVLSEVAFQRLLTCILVLAAAALGVGALYNVRLVGISEIYNFRNQLEFPTWLSYGLGITSNVLLPFAFAFFVVDGAKWRAALCLLLLLMFYPITLSKLSLFAPVWLIILAVASRSFSARTAVILSLLVPILFGILLARLLDLNAISFQQFIAYFSLVNFRMIALTSSALDFYNDFFAHHDLTWFCQVNVLKQFIDCPYGKPLALVMQDAYNVGNFNASLFATEGIASVGVVLAPLAAFICGLVVALGNSASPGLPSRFILLSAGVLPQIFLNVSLTIAFVTNGAALLFILWYVTPRSLFGKPA</sequence>
<feature type="transmembrane region" description="Helical" evidence="1">
    <location>
        <begin position="20"/>
        <end position="45"/>
    </location>
</feature>
<feature type="transmembrane region" description="Helical" evidence="1">
    <location>
        <begin position="256"/>
        <end position="276"/>
    </location>
</feature>
<keyword evidence="1" id="KW-1133">Transmembrane helix</keyword>
<organism evidence="2 3">
    <name type="scientific">Bradyrhizobium hipponense</name>
    <dbReference type="NCBI Taxonomy" id="2605638"/>
    <lineage>
        <taxon>Bacteria</taxon>
        <taxon>Pseudomonadati</taxon>
        <taxon>Pseudomonadota</taxon>
        <taxon>Alphaproteobacteria</taxon>
        <taxon>Hyphomicrobiales</taxon>
        <taxon>Nitrobacteraceae</taxon>
        <taxon>Bradyrhizobium</taxon>
    </lineage>
</organism>
<feature type="transmembrane region" description="Helical" evidence="1">
    <location>
        <begin position="57"/>
        <end position="75"/>
    </location>
</feature>
<accession>A0A5S4YTK2</accession>
<keyword evidence="1" id="KW-0812">Transmembrane</keyword>
<reference evidence="2 3" key="1">
    <citation type="submission" date="2019-08" db="EMBL/GenBank/DDBJ databases">
        <title>Bradyrhizobium hipponensis sp. nov., a rhizobium isolated from a Lupinus angustifolius root nodule in Tunisia.</title>
        <authorList>
            <person name="Off K."/>
            <person name="Rejili M."/>
            <person name="Mars M."/>
            <person name="Brachmann A."/>
            <person name="Marin M."/>
        </authorList>
    </citation>
    <scope>NUCLEOTIDE SEQUENCE [LARGE SCALE GENOMIC DNA]</scope>
    <source>
        <strain evidence="3">aSej3</strain>
    </source>
</reference>
<dbReference type="Proteomes" id="UP000324797">
    <property type="component" value="Unassembled WGS sequence"/>
</dbReference>
<feature type="transmembrane region" description="Helical" evidence="1">
    <location>
        <begin position="407"/>
        <end position="431"/>
    </location>
</feature>
<keyword evidence="3" id="KW-1185">Reference proteome</keyword>
<evidence type="ECO:0000313" key="2">
    <source>
        <dbReference type="EMBL" id="TYO67458.1"/>
    </source>
</evidence>
<feature type="transmembrane region" description="Helical" evidence="1">
    <location>
        <begin position="145"/>
        <end position="169"/>
    </location>
</feature>
<feature type="transmembrane region" description="Helical" evidence="1">
    <location>
        <begin position="112"/>
        <end position="133"/>
    </location>
</feature>
<name>A0A5S4YTK2_9BRAD</name>
<proteinExistence type="predicted"/>
<dbReference type="EMBL" id="VSTH01000018">
    <property type="protein sequence ID" value="TYO67458.1"/>
    <property type="molecule type" value="Genomic_DNA"/>
</dbReference>
<dbReference type="RefSeq" id="WP_148738215.1">
    <property type="nucleotide sequence ID" value="NZ_VSTH01000018.1"/>
</dbReference>
<protein>
    <submittedName>
        <fullName evidence="2">Uncharacterized protein</fullName>
    </submittedName>
</protein>
<feature type="transmembrane region" description="Helical" evidence="1">
    <location>
        <begin position="223"/>
        <end position="250"/>
    </location>
</feature>